<evidence type="ECO:0000313" key="1">
    <source>
        <dbReference type="EMBL" id="GBN35388.1"/>
    </source>
</evidence>
<evidence type="ECO:0000313" key="3">
    <source>
        <dbReference type="Proteomes" id="UP000499080"/>
    </source>
</evidence>
<reference evidence="2 3" key="1">
    <citation type="journal article" date="2019" name="Sci. Rep.">
        <title>Orb-weaving spider Araneus ventricosus genome elucidates the spidroin gene catalogue.</title>
        <authorList>
            <person name="Kono N."/>
            <person name="Nakamura H."/>
            <person name="Ohtoshi R."/>
            <person name="Moran D.A.P."/>
            <person name="Shinohara A."/>
            <person name="Yoshida Y."/>
            <person name="Fujiwara M."/>
            <person name="Mori M."/>
            <person name="Tomita M."/>
            <person name="Arakawa K."/>
        </authorList>
    </citation>
    <scope>NUCLEOTIDE SEQUENCE [LARGE SCALE GENOMIC DNA]</scope>
</reference>
<accession>A0A4Y2N9T5</accession>
<sequence length="106" mass="11753">MDIAREQAYPTPFAASPLLPMLLLSLATQRNAPKQATTFKDEYDYIIAVFYTLEPKGCIRSIVNLADDVKTILHLNSRLEEVPPINGSLEGEAAADWPKMMKSKAS</sequence>
<dbReference type="AlphaFoldDB" id="A0A4Y2N9T5"/>
<evidence type="ECO:0000313" key="2">
    <source>
        <dbReference type="EMBL" id="GBN35444.1"/>
    </source>
</evidence>
<dbReference type="EMBL" id="BGPR01126726">
    <property type="protein sequence ID" value="GBN35444.1"/>
    <property type="molecule type" value="Genomic_DNA"/>
</dbReference>
<comment type="caution">
    <text evidence="2">The sequence shown here is derived from an EMBL/GenBank/DDBJ whole genome shotgun (WGS) entry which is preliminary data.</text>
</comment>
<proteinExistence type="predicted"/>
<name>A0A4Y2N9T5_ARAVE</name>
<protein>
    <submittedName>
        <fullName evidence="2">Uncharacterized protein</fullName>
    </submittedName>
</protein>
<keyword evidence="3" id="KW-1185">Reference proteome</keyword>
<organism evidence="2 3">
    <name type="scientific">Araneus ventricosus</name>
    <name type="common">Orbweaver spider</name>
    <name type="synonym">Epeira ventricosa</name>
    <dbReference type="NCBI Taxonomy" id="182803"/>
    <lineage>
        <taxon>Eukaryota</taxon>
        <taxon>Metazoa</taxon>
        <taxon>Ecdysozoa</taxon>
        <taxon>Arthropoda</taxon>
        <taxon>Chelicerata</taxon>
        <taxon>Arachnida</taxon>
        <taxon>Araneae</taxon>
        <taxon>Araneomorphae</taxon>
        <taxon>Entelegynae</taxon>
        <taxon>Araneoidea</taxon>
        <taxon>Araneidae</taxon>
        <taxon>Araneus</taxon>
    </lineage>
</organism>
<dbReference type="EMBL" id="BGPR01126706">
    <property type="protein sequence ID" value="GBN35388.1"/>
    <property type="molecule type" value="Genomic_DNA"/>
</dbReference>
<dbReference type="Proteomes" id="UP000499080">
    <property type="component" value="Unassembled WGS sequence"/>
</dbReference>
<gene>
    <name evidence="1" type="ORF">AVEN_1265_1</name>
    <name evidence="2" type="ORF">AVEN_43873_1</name>
</gene>